<dbReference type="Gramene" id="KOM56187">
    <property type="protein sequence ID" value="KOM56187"/>
    <property type="gene ID" value="LR48_Vigan10g207900"/>
</dbReference>
<feature type="region of interest" description="Disordered" evidence="1">
    <location>
        <begin position="97"/>
        <end position="140"/>
    </location>
</feature>
<feature type="region of interest" description="Disordered" evidence="1">
    <location>
        <begin position="35"/>
        <end position="70"/>
    </location>
</feature>
<feature type="compositionally biased region" description="Polar residues" evidence="1">
    <location>
        <begin position="97"/>
        <end position="112"/>
    </location>
</feature>
<organism evidence="2 3">
    <name type="scientific">Phaseolus angularis</name>
    <name type="common">Azuki bean</name>
    <name type="synonym">Vigna angularis</name>
    <dbReference type="NCBI Taxonomy" id="3914"/>
    <lineage>
        <taxon>Eukaryota</taxon>
        <taxon>Viridiplantae</taxon>
        <taxon>Streptophyta</taxon>
        <taxon>Embryophyta</taxon>
        <taxon>Tracheophyta</taxon>
        <taxon>Spermatophyta</taxon>
        <taxon>Magnoliopsida</taxon>
        <taxon>eudicotyledons</taxon>
        <taxon>Gunneridae</taxon>
        <taxon>Pentapetalae</taxon>
        <taxon>rosids</taxon>
        <taxon>fabids</taxon>
        <taxon>Fabales</taxon>
        <taxon>Fabaceae</taxon>
        <taxon>Papilionoideae</taxon>
        <taxon>50 kb inversion clade</taxon>
        <taxon>NPAAA clade</taxon>
        <taxon>indigoferoid/millettioid clade</taxon>
        <taxon>Phaseoleae</taxon>
        <taxon>Vigna</taxon>
    </lineage>
</organism>
<name>A0A0L9VMR2_PHAAN</name>
<protein>
    <submittedName>
        <fullName evidence="2">Uncharacterized protein</fullName>
    </submittedName>
</protein>
<feature type="compositionally biased region" description="Low complexity" evidence="1">
    <location>
        <begin position="35"/>
        <end position="47"/>
    </location>
</feature>
<dbReference type="AlphaFoldDB" id="A0A0L9VMR2"/>
<evidence type="ECO:0000313" key="2">
    <source>
        <dbReference type="EMBL" id="KOM56187.1"/>
    </source>
</evidence>
<feature type="compositionally biased region" description="Basic and acidic residues" evidence="1">
    <location>
        <begin position="53"/>
        <end position="66"/>
    </location>
</feature>
<sequence>MDKVVERPLYQTPNTTSRTFYRSAFTSTSTRFASSKFSSSSASSSSALPSAHIHTDDHCKDKDGRTKTRQHKEIHRAFAHPGDVVTGIPSTAATRVLSSIGKPSNTERSVLNKNEDEHYGRDQKDARSRSEYERQSYDRI</sequence>
<dbReference type="Proteomes" id="UP000053144">
    <property type="component" value="Chromosome 10"/>
</dbReference>
<gene>
    <name evidence="2" type="ORF">LR48_Vigan10g207900</name>
</gene>
<dbReference type="EMBL" id="CM003380">
    <property type="protein sequence ID" value="KOM56187.1"/>
    <property type="molecule type" value="Genomic_DNA"/>
</dbReference>
<feature type="compositionally biased region" description="Basic and acidic residues" evidence="1">
    <location>
        <begin position="113"/>
        <end position="140"/>
    </location>
</feature>
<evidence type="ECO:0000313" key="3">
    <source>
        <dbReference type="Proteomes" id="UP000053144"/>
    </source>
</evidence>
<proteinExistence type="predicted"/>
<reference evidence="3" key="1">
    <citation type="journal article" date="2015" name="Proc. Natl. Acad. Sci. U.S.A.">
        <title>Genome sequencing of adzuki bean (Vigna angularis) provides insight into high starch and low fat accumulation and domestication.</title>
        <authorList>
            <person name="Yang K."/>
            <person name="Tian Z."/>
            <person name="Chen C."/>
            <person name="Luo L."/>
            <person name="Zhao B."/>
            <person name="Wang Z."/>
            <person name="Yu L."/>
            <person name="Li Y."/>
            <person name="Sun Y."/>
            <person name="Li W."/>
            <person name="Chen Y."/>
            <person name="Li Y."/>
            <person name="Zhang Y."/>
            <person name="Ai D."/>
            <person name="Zhao J."/>
            <person name="Shang C."/>
            <person name="Ma Y."/>
            <person name="Wu B."/>
            <person name="Wang M."/>
            <person name="Gao L."/>
            <person name="Sun D."/>
            <person name="Zhang P."/>
            <person name="Guo F."/>
            <person name="Wang W."/>
            <person name="Li Y."/>
            <person name="Wang J."/>
            <person name="Varshney R.K."/>
            <person name="Wang J."/>
            <person name="Ling H.Q."/>
            <person name="Wan P."/>
        </authorList>
    </citation>
    <scope>NUCLEOTIDE SEQUENCE</scope>
    <source>
        <strain evidence="3">cv. Jingnong 6</strain>
    </source>
</reference>
<accession>A0A0L9VMR2</accession>
<evidence type="ECO:0000256" key="1">
    <source>
        <dbReference type="SAM" id="MobiDB-lite"/>
    </source>
</evidence>